<feature type="compositionally biased region" description="Polar residues" evidence="1">
    <location>
        <begin position="81"/>
        <end position="91"/>
    </location>
</feature>
<feature type="region of interest" description="Disordered" evidence="1">
    <location>
        <begin position="260"/>
        <end position="391"/>
    </location>
</feature>
<evidence type="ECO:0000313" key="3">
    <source>
        <dbReference type="Proteomes" id="UP001358417"/>
    </source>
</evidence>
<accession>A0AAV9N952</accession>
<name>A0AAV9N952_9EURO</name>
<dbReference type="AlphaFoldDB" id="A0AAV9N952"/>
<dbReference type="EMBL" id="JAVRRD010000017">
    <property type="protein sequence ID" value="KAK5050550.1"/>
    <property type="molecule type" value="Genomic_DNA"/>
</dbReference>
<dbReference type="Proteomes" id="UP001358417">
    <property type="component" value="Unassembled WGS sequence"/>
</dbReference>
<feature type="compositionally biased region" description="Basic and acidic residues" evidence="1">
    <location>
        <begin position="267"/>
        <end position="276"/>
    </location>
</feature>
<feature type="compositionally biased region" description="Polar residues" evidence="1">
    <location>
        <begin position="325"/>
        <end position="346"/>
    </location>
</feature>
<reference evidence="2 3" key="1">
    <citation type="submission" date="2023-08" db="EMBL/GenBank/DDBJ databases">
        <title>Black Yeasts Isolated from many extreme environments.</title>
        <authorList>
            <person name="Coleine C."/>
            <person name="Stajich J.E."/>
            <person name="Selbmann L."/>
        </authorList>
    </citation>
    <scope>NUCLEOTIDE SEQUENCE [LARGE SCALE GENOMIC DNA]</scope>
    <source>
        <strain evidence="2 3">CCFEE 5792</strain>
    </source>
</reference>
<organism evidence="2 3">
    <name type="scientific">Exophiala bonariae</name>
    <dbReference type="NCBI Taxonomy" id="1690606"/>
    <lineage>
        <taxon>Eukaryota</taxon>
        <taxon>Fungi</taxon>
        <taxon>Dikarya</taxon>
        <taxon>Ascomycota</taxon>
        <taxon>Pezizomycotina</taxon>
        <taxon>Eurotiomycetes</taxon>
        <taxon>Chaetothyriomycetidae</taxon>
        <taxon>Chaetothyriales</taxon>
        <taxon>Herpotrichiellaceae</taxon>
        <taxon>Exophiala</taxon>
    </lineage>
</organism>
<protein>
    <recommendedName>
        <fullName evidence="4">Cell surface protein</fullName>
    </recommendedName>
</protein>
<feature type="compositionally biased region" description="Low complexity" evidence="1">
    <location>
        <begin position="204"/>
        <end position="216"/>
    </location>
</feature>
<comment type="caution">
    <text evidence="2">The sequence shown here is derived from an EMBL/GenBank/DDBJ whole genome shotgun (WGS) entry which is preliminary data.</text>
</comment>
<feature type="compositionally biased region" description="Polar residues" evidence="1">
    <location>
        <begin position="225"/>
        <end position="237"/>
    </location>
</feature>
<keyword evidence="3" id="KW-1185">Reference proteome</keyword>
<dbReference type="GeneID" id="89972014"/>
<dbReference type="RefSeq" id="XP_064705136.1">
    <property type="nucleotide sequence ID" value="XM_064847415.1"/>
</dbReference>
<evidence type="ECO:0000256" key="1">
    <source>
        <dbReference type="SAM" id="MobiDB-lite"/>
    </source>
</evidence>
<feature type="compositionally biased region" description="Polar residues" evidence="1">
    <location>
        <begin position="30"/>
        <end position="48"/>
    </location>
</feature>
<feature type="compositionally biased region" description="Polar residues" evidence="1">
    <location>
        <begin position="370"/>
        <end position="391"/>
    </location>
</feature>
<feature type="compositionally biased region" description="Basic and acidic residues" evidence="1">
    <location>
        <begin position="290"/>
        <end position="302"/>
    </location>
</feature>
<feature type="compositionally biased region" description="Polar residues" evidence="1">
    <location>
        <begin position="134"/>
        <end position="156"/>
    </location>
</feature>
<proteinExistence type="predicted"/>
<evidence type="ECO:0000313" key="2">
    <source>
        <dbReference type="EMBL" id="KAK5050550.1"/>
    </source>
</evidence>
<feature type="compositionally biased region" description="Basic and acidic residues" evidence="1">
    <location>
        <begin position="7"/>
        <end position="16"/>
    </location>
</feature>
<gene>
    <name evidence="2" type="ORF">LTR84_003831</name>
</gene>
<sequence length="441" mass="46603">MPSVMNKIKDRMHGGRDNAPYDDEYDQGRYDNTSYGQDQYAGTSSYDNSHLPGQASSTGFGDPSSHHADGHKYVAPHGTHVPQSQQDQYGQTRRPGEVTDPDRLMDPAAPGVGSNVIGGTGVGPAGHNTGLHGSHNTDSNTRSYESGVHSSALPSSDQHHGIGQEHHLGDNVSDPKNRHGHGDNTLDTQSKSHGLHNDSKQHHTTNTTTTTTSSHFPHGHHDTKQTYPDQTASNYQQDHNRHNPAVAAATAAGGAAVGGLAGSQMADRTRHQDDNTRFGTGAHGQQAYDSNHDGRIDQRDHAPGAGSGGVYNTVVGRGSNDGDLAQSNRGADNMNSSSRNYDSHTGTGIGSNPGHSSGVGKTIVREAGDSQLSSGPGSHNLNPGSGAQNVHQGAMARDSNVFSGGSLHSNAKVMHRCVGCGQDNDISHYFKKDLVYRIDHQ</sequence>
<feature type="region of interest" description="Disordered" evidence="1">
    <location>
        <begin position="1"/>
        <end position="237"/>
    </location>
</feature>
<feature type="compositionally biased region" description="Basic and acidic residues" evidence="1">
    <location>
        <begin position="157"/>
        <end position="184"/>
    </location>
</feature>
<feature type="compositionally biased region" description="Basic and acidic residues" evidence="1">
    <location>
        <begin position="94"/>
        <end position="105"/>
    </location>
</feature>
<evidence type="ECO:0008006" key="4">
    <source>
        <dbReference type="Google" id="ProtNLM"/>
    </source>
</evidence>